<feature type="compositionally biased region" description="Basic residues" evidence="1">
    <location>
        <begin position="70"/>
        <end position="79"/>
    </location>
</feature>
<name>A0A5N5V576_MYCPH</name>
<evidence type="ECO:0000313" key="3">
    <source>
        <dbReference type="Proteomes" id="UP000325690"/>
    </source>
</evidence>
<feature type="region of interest" description="Disordered" evidence="1">
    <location>
        <begin position="57"/>
        <end position="108"/>
    </location>
</feature>
<feature type="compositionally biased region" description="Basic and acidic residues" evidence="1">
    <location>
        <begin position="80"/>
        <end position="90"/>
    </location>
</feature>
<proteinExistence type="predicted"/>
<dbReference type="EMBL" id="ANBP01000010">
    <property type="protein sequence ID" value="KAB7757081.1"/>
    <property type="molecule type" value="Genomic_DNA"/>
</dbReference>
<gene>
    <name evidence="2" type="ORF">MPHL21000_09290</name>
</gene>
<organism evidence="2 3">
    <name type="scientific">Mycolicibacterium phlei DSM 43239 = CCUG 21000</name>
    <dbReference type="NCBI Taxonomy" id="1226750"/>
    <lineage>
        <taxon>Bacteria</taxon>
        <taxon>Bacillati</taxon>
        <taxon>Actinomycetota</taxon>
        <taxon>Actinomycetes</taxon>
        <taxon>Mycobacteriales</taxon>
        <taxon>Mycobacteriaceae</taxon>
        <taxon>Mycolicibacterium</taxon>
    </lineage>
</organism>
<evidence type="ECO:0000256" key="1">
    <source>
        <dbReference type="SAM" id="MobiDB-lite"/>
    </source>
</evidence>
<dbReference type="Proteomes" id="UP000325690">
    <property type="component" value="Unassembled WGS sequence"/>
</dbReference>
<dbReference type="RefSeq" id="WP_061489954.1">
    <property type="nucleotide sequence ID" value="NZ_ANBP01000010.1"/>
</dbReference>
<comment type="caution">
    <text evidence="2">The sequence shown here is derived from an EMBL/GenBank/DDBJ whole genome shotgun (WGS) entry which is preliminary data.</text>
</comment>
<keyword evidence="3" id="KW-1185">Reference proteome</keyword>
<protein>
    <submittedName>
        <fullName evidence="2">Uncharacterized protein</fullName>
    </submittedName>
</protein>
<accession>A0A5N5V576</accession>
<evidence type="ECO:0000313" key="2">
    <source>
        <dbReference type="EMBL" id="KAB7757081.1"/>
    </source>
</evidence>
<dbReference type="AlphaFoldDB" id="A0A5N5V576"/>
<sequence>MKTFWGWRDRQHPDGRIEWLSPTGQHYTTDAGAALLFPQLCRPTAPVDPQILRRAETLSPEQKARGLAMPRRKLTRQAARHKDIDTERRANAAVNAARIAKRNQPPPF</sequence>
<reference evidence="2 3" key="1">
    <citation type="submission" date="2012-10" db="EMBL/GenBank/DDBJ databases">
        <title>The draft sequence of the Mycobacterium pheli genome.</title>
        <authorList>
            <person name="Pettersson B.M.F."/>
            <person name="Das S."/>
            <person name="Dasgupta S."/>
            <person name="Bhattacharya A."/>
            <person name="Kirsebom L.A."/>
        </authorList>
    </citation>
    <scope>NUCLEOTIDE SEQUENCE [LARGE SCALE GENOMIC DNA]</scope>
    <source>
        <strain evidence="2 3">CCUG 21000</strain>
    </source>
</reference>